<evidence type="ECO:0000313" key="3">
    <source>
        <dbReference type="EMBL" id="UOO91679.1"/>
    </source>
</evidence>
<keyword evidence="1" id="KW-0732">Signal</keyword>
<dbReference type="Gene3D" id="2.40.128.540">
    <property type="entry name" value="Domain of unknown function DUF4822"/>
    <property type="match status" value="1"/>
</dbReference>
<dbReference type="RefSeq" id="WP_019958348.1">
    <property type="nucleotide sequence ID" value="NZ_CP091512.1"/>
</dbReference>
<evidence type="ECO:0000259" key="2">
    <source>
        <dbReference type="Pfam" id="PF16103"/>
    </source>
</evidence>
<dbReference type="Pfam" id="PF16103">
    <property type="entry name" value="DUF4822"/>
    <property type="match status" value="1"/>
</dbReference>
<dbReference type="InterPro" id="IPR032247">
    <property type="entry name" value="DUF4822"/>
</dbReference>
<keyword evidence="4" id="KW-1185">Reference proteome</keyword>
<dbReference type="Proteomes" id="UP000832034">
    <property type="component" value="Chromosome"/>
</dbReference>
<reference evidence="3" key="1">
    <citation type="submission" date="2021-12" db="EMBL/GenBank/DDBJ databases">
        <authorList>
            <person name="Veyrier F.J."/>
        </authorList>
    </citation>
    <scope>NUCLEOTIDE SEQUENCE</scope>
    <source>
        <strain evidence="3">SAG 1488-6</strain>
    </source>
</reference>
<accession>A0ABY4E8B4</accession>
<feature type="chain" id="PRO_5045896570" evidence="1">
    <location>
        <begin position="23"/>
        <end position="183"/>
    </location>
</feature>
<dbReference type="EMBL" id="CP091512">
    <property type="protein sequence ID" value="UOO91679.1"/>
    <property type="molecule type" value="Genomic_DNA"/>
</dbReference>
<feature type="domain" description="DUF4822" evidence="2">
    <location>
        <begin position="48"/>
        <end position="159"/>
    </location>
</feature>
<evidence type="ECO:0000256" key="1">
    <source>
        <dbReference type="SAM" id="SignalP"/>
    </source>
</evidence>
<sequence>MNKWAKAYILGLSCMLALGACSNVQTKAIETNVTQADLNPYERWVLKTGTWVTRSLTNVDGRMYSGKEEAVARLAGVTRFYNNGTFRMVTMDTSLTYEGNWSISDDGKILTLVGLGTEGRPGFRIQSELLTLNDVEFSYRTYPDANKPRQYVDVKMAPASIAETRILTRQSSVNPNSFSSSAN</sequence>
<reference evidence="3" key="2">
    <citation type="journal article" date="2022" name="Res Sq">
        <title>Evolution of multicellular longitudinally dividing oral cavity symbionts (Neisseriaceae).</title>
        <authorList>
            <person name="Nyongesa S."/>
            <person name="Weber P."/>
            <person name="Bernet E."/>
            <person name="Pullido F."/>
            <person name="Nieckarz M."/>
            <person name="Delaby M."/>
            <person name="Nieves C."/>
            <person name="Viehboeck T."/>
            <person name="Krause N."/>
            <person name="Rivera-Millot A."/>
            <person name="Nakamura A."/>
            <person name="Vischer N."/>
            <person name="VanNieuwenhze M."/>
            <person name="Brun Y."/>
            <person name="Cava F."/>
            <person name="Bulgheresi S."/>
            <person name="Veyrier F."/>
        </authorList>
    </citation>
    <scope>NUCLEOTIDE SEQUENCE</scope>
    <source>
        <strain evidence="3">SAG 1488-6</strain>
    </source>
</reference>
<name>A0ABY4E8B4_VITST</name>
<proteinExistence type="predicted"/>
<feature type="signal peptide" evidence="1">
    <location>
        <begin position="1"/>
        <end position="22"/>
    </location>
</feature>
<dbReference type="PROSITE" id="PS51257">
    <property type="entry name" value="PROKAR_LIPOPROTEIN"/>
    <property type="match status" value="1"/>
</dbReference>
<evidence type="ECO:0000313" key="4">
    <source>
        <dbReference type="Proteomes" id="UP000832034"/>
    </source>
</evidence>
<protein>
    <submittedName>
        <fullName evidence="3">DUF4822 domain-containing protein</fullName>
    </submittedName>
</protein>
<organism evidence="3 4">
    <name type="scientific">Vitreoscilla stercoraria</name>
    <dbReference type="NCBI Taxonomy" id="61"/>
    <lineage>
        <taxon>Bacteria</taxon>
        <taxon>Pseudomonadati</taxon>
        <taxon>Pseudomonadota</taxon>
        <taxon>Betaproteobacteria</taxon>
        <taxon>Neisseriales</taxon>
        <taxon>Neisseriaceae</taxon>
        <taxon>Vitreoscilla</taxon>
    </lineage>
</organism>
<gene>
    <name evidence="3" type="ORF">LVJ81_08490</name>
</gene>